<dbReference type="AlphaFoldDB" id="A0A398CK26"/>
<feature type="transmembrane region" description="Helical" evidence="9">
    <location>
        <begin position="114"/>
        <end position="132"/>
    </location>
</feature>
<evidence type="ECO:0000256" key="8">
    <source>
        <dbReference type="ARBA" id="ARBA00023012"/>
    </source>
</evidence>
<keyword evidence="12" id="KW-1185">Reference proteome</keyword>
<keyword evidence="9" id="KW-0472">Membrane</keyword>
<dbReference type="EC" id="2.7.13.3" evidence="2"/>
<keyword evidence="9" id="KW-1133">Transmembrane helix</keyword>
<protein>
    <recommendedName>
        <fullName evidence="2">histidine kinase</fullName>
        <ecNumber evidence="2">2.7.13.3</ecNumber>
    </recommendedName>
</protein>
<evidence type="ECO:0000256" key="6">
    <source>
        <dbReference type="ARBA" id="ARBA00022777"/>
    </source>
</evidence>
<proteinExistence type="predicted"/>
<dbReference type="InterPro" id="IPR036890">
    <property type="entry name" value="HATPase_C_sf"/>
</dbReference>
<dbReference type="GO" id="GO:0005524">
    <property type="term" value="F:ATP binding"/>
    <property type="evidence" value="ECO:0007669"/>
    <property type="project" value="UniProtKB-KW"/>
</dbReference>
<dbReference type="PANTHER" id="PTHR24421:SF10">
    <property type="entry name" value="NITRATE_NITRITE SENSOR PROTEIN NARQ"/>
    <property type="match status" value="1"/>
</dbReference>
<accession>A0A398CK26</accession>
<dbReference type="EMBL" id="QXJM01000063">
    <property type="protein sequence ID" value="RIE00237.1"/>
    <property type="molecule type" value="Genomic_DNA"/>
</dbReference>
<organism evidence="11 12">
    <name type="scientific">Cohnella faecalis</name>
    <dbReference type="NCBI Taxonomy" id="2315694"/>
    <lineage>
        <taxon>Bacteria</taxon>
        <taxon>Bacillati</taxon>
        <taxon>Bacillota</taxon>
        <taxon>Bacilli</taxon>
        <taxon>Bacillales</taxon>
        <taxon>Paenibacillaceae</taxon>
        <taxon>Cohnella</taxon>
    </lineage>
</organism>
<dbReference type="Gene3D" id="3.30.565.10">
    <property type="entry name" value="Histidine kinase-like ATPase, C-terminal domain"/>
    <property type="match status" value="1"/>
</dbReference>
<dbReference type="InterPro" id="IPR011712">
    <property type="entry name" value="Sig_transdc_His_kin_sub3_dim/P"/>
</dbReference>
<evidence type="ECO:0000256" key="5">
    <source>
        <dbReference type="ARBA" id="ARBA00022741"/>
    </source>
</evidence>
<keyword evidence="6 11" id="KW-0418">Kinase</keyword>
<dbReference type="OrthoDB" id="199946at2"/>
<dbReference type="SUPFAM" id="SSF55874">
    <property type="entry name" value="ATPase domain of HSP90 chaperone/DNA topoisomerase II/histidine kinase"/>
    <property type="match status" value="1"/>
</dbReference>
<evidence type="ECO:0000256" key="4">
    <source>
        <dbReference type="ARBA" id="ARBA00022679"/>
    </source>
</evidence>
<keyword evidence="4" id="KW-0808">Transferase</keyword>
<keyword evidence="5" id="KW-0547">Nucleotide-binding</keyword>
<dbReference type="GO" id="GO:0046983">
    <property type="term" value="F:protein dimerization activity"/>
    <property type="evidence" value="ECO:0007669"/>
    <property type="project" value="InterPro"/>
</dbReference>
<gene>
    <name evidence="11" type="ORF">D3H35_29830</name>
</gene>
<keyword evidence="8" id="KW-0902">Two-component regulatory system</keyword>
<feature type="domain" description="Signal transduction histidine kinase subgroup 3 dimerisation and phosphoacceptor" evidence="10">
    <location>
        <begin position="180"/>
        <end position="246"/>
    </location>
</feature>
<feature type="transmembrane region" description="Helical" evidence="9">
    <location>
        <begin position="26"/>
        <end position="43"/>
    </location>
</feature>
<comment type="caution">
    <text evidence="11">The sequence shown here is derived from an EMBL/GenBank/DDBJ whole genome shotgun (WGS) entry which is preliminary data.</text>
</comment>
<evidence type="ECO:0000256" key="3">
    <source>
        <dbReference type="ARBA" id="ARBA00022553"/>
    </source>
</evidence>
<keyword evidence="7" id="KW-0067">ATP-binding</keyword>
<dbReference type="Pfam" id="PF07730">
    <property type="entry name" value="HisKA_3"/>
    <property type="match status" value="1"/>
</dbReference>
<evidence type="ECO:0000256" key="9">
    <source>
        <dbReference type="SAM" id="Phobius"/>
    </source>
</evidence>
<dbReference type="GO" id="GO:0016020">
    <property type="term" value="C:membrane"/>
    <property type="evidence" value="ECO:0007669"/>
    <property type="project" value="InterPro"/>
</dbReference>
<evidence type="ECO:0000256" key="7">
    <source>
        <dbReference type="ARBA" id="ARBA00022840"/>
    </source>
</evidence>
<evidence type="ECO:0000259" key="10">
    <source>
        <dbReference type="Pfam" id="PF07730"/>
    </source>
</evidence>
<dbReference type="PANTHER" id="PTHR24421">
    <property type="entry name" value="NITRATE/NITRITE SENSOR PROTEIN NARX-RELATED"/>
    <property type="match status" value="1"/>
</dbReference>
<dbReference type="GO" id="GO:0000155">
    <property type="term" value="F:phosphorelay sensor kinase activity"/>
    <property type="evidence" value="ECO:0007669"/>
    <property type="project" value="InterPro"/>
</dbReference>
<keyword evidence="9" id="KW-0812">Transmembrane</keyword>
<keyword evidence="3" id="KW-0597">Phosphoprotein</keyword>
<name>A0A398CK26_9BACL</name>
<dbReference type="Gene3D" id="1.20.5.1930">
    <property type="match status" value="1"/>
</dbReference>
<dbReference type="CDD" id="cd16917">
    <property type="entry name" value="HATPase_UhpB-NarQ-NarX-like"/>
    <property type="match status" value="1"/>
</dbReference>
<evidence type="ECO:0000313" key="12">
    <source>
        <dbReference type="Proteomes" id="UP000266340"/>
    </source>
</evidence>
<evidence type="ECO:0000313" key="11">
    <source>
        <dbReference type="EMBL" id="RIE00237.1"/>
    </source>
</evidence>
<evidence type="ECO:0000256" key="2">
    <source>
        <dbReference type="ARBA" id="ARBA00012438"/>
    </source>
</evidence>
<dbReference type="Proteomes" id="UP000266340">
    <property type="component" value="Unassembled WGS sequence"/>
</dbReference>
<dbReference type="InterPro" id="IPR050482">
    <property type="entry name" value="Sensor_HK_TwoCompSys"/>
</dbReference>
<sequence>MLFMLRSLLVLGPALGAMLLQSYESYSLFTFFILLHLLIVEAHRKLASNEWALAILLAESAYAAWMSHHYGSILFMTFFAALFAYLPYSSFVNWKPLLLLQLILMNISLAGSPPVYWVIANLLFVALSALLLKLRSTSKSMLDVEEQSDLLLLKHRELGEARKQLIEYARNVEDSAQKEERNRISRDIHDDLGHKLIRLKLMMDAAVQVLPNQPDKGMEIVQSVRDQLSDSMELLRSTVRKLKPDERTMQAYSLTQLIKELGTGAGQGITVRHRIEGMPYALYPSLEFILYRNAQEAVTNAIRHGSASEALITLEYEPKQVVMNVTNNGKPPEGDWVRGLGLRGMEERVSLVGGRLEVVVEPIFTVRTVLPTYRNEAN</sequence>
<comment type="catalytic activity">
    <reaction evidence="1">
        <text>ATP + protein L-histidine = ADP + protein N-phospho-L-histidine.</text>
        <dbReference type="EC" id="2.7.13.3"/>
    </reaction>
</comment>
<evidence type="ECO:0000256" key="1">
    <source>
        <dbReference type="ARBA" id="ARBA00000085"/>
    </source>
</evidence>
<dbReference type="RefSeq" id="WP_119152691.1">
    <property type="nucleotide sequence ID" value="NZ_JBHSOV010000008.1"/>
</dbReference>
<reference evidence="11 12" key="1">
    <citation type="submission" date="2018-09" db="EMBL/GenBank/DDBJ databases">
        <title>Cohnella cavernae sp. nov., isolated from a karst cave.</title>
        <authorList>
            <person name="Zhu H."/>
        </authorList>
    </citation>
    <scope>NUCLEOTIDE SEQUENCE [LARGE SCALE GENOMIC DNA]</scope>
    <source>
        <strain evidence="11 12">K2E09-144</strain>
    </source>
</reference>
<feature type="transmembrane region" description="Helical" evidence="9">
    <location>
        <begin position="73"/>
        <end position="94"/>
    </location>
</feature>